<dbReference type="SUPFAM" id="SSF52507">
    <property type="entry name" value="Homo-oligomeric flavin-containing Cys decarboxylases, HFCD"/>
    <property type="match status" value="1"/>
</dbReference>
<organism evidence="2 3">
    <name type="scientific">Pediococcus ethanolidurans</name>
    <dbReference type="NCBI Taxonomy" id="319653"/>
    <lineage>
        <taxon>Bacteria</taxon>
        <taxon>Bacillati</taxon>
        <taxon>Bacillota</taxon>
        <taxon>Bacilli</taxon>
        <taxon>Lactobacillales</taxon>
        <taxon>Lactobacillaceae</taxon>
        <taxon>Pediococcus</taxon>
    </lineage>
</organism>
<feature type="domain" description="Flavoprotein" evidence="1">
    <location>
        <begin position="2"/>
        <end position="45"/>
    </location>
</feature>
<evidence type="ECO:0000313" key="3">
    <source>
        <dbReference type="Proteomes" id="UP000182818"/>
    </source>
</evidence>
<evidence type="ECO:0000313" key="2">
    <source>
        <dbReference type="EMBL" id="SER56337.1"/>
    </source>
</evidence>
<accession>A0A1H9Q7B8</accession>
<gene>
    <name evidence="2" type="ORF">SAMN04487973_10966</name>
</gene>
<evidence type="ECO:0000259" key="1">
    <source>
        <dbReference type="Pfam" id="PF02441"/>
    </source>
</evidence>
<protein>
    <submittedName>
        <fullName evidence="2">Flavoprotein</fullName>
    </submittedName>
</protein>
<reference evidence="2 3" key="1">
    <citation type="submission" date="2016-10" db="EMBL/GenBank/DDBJ databases">
        <authorList>
            <person name="Varghese N."/>
            <person name="Submissions S."/>
        </authorList>
    </citation>
    <scope>NUCLEOTIDE SEQUENCE [LARGE SCALE GENOMIC DNA]</scope>
    <source>
        <strain evidence="2 3">CGMCC 1.3889</strain>
    </source>
</reference>
<sequence length="45" mass="5094">MKKIIVGITGASGTVYAIDLLEKLHRLDDVEVHLVMSQWAKKIWS</sequence>
<dbReference type="Pfam" id="PF02441">
    <property type="entry name" value="Flavoprotein"/>
    <property type="match status" value="1"/>
</dbReference>
<dbReference type="Proteomes" id="UP000182818">
    <property type="component" value="Unassembled WGS sequence"/>
</dbReference>
<name>A0A1H9Q7B8_9LACO</name>
<dbReference type="Gene3D" id="3.40.50.1950">
    <property type="entry name" value="Flavin prenyltransferase-like"/>
    <property type="match status" value="1"/>
</dbReference>
<keyword evidence="3" id="KW-1185">Reference proteome</keyword>
<comment type="caution">
    <text evidence="2">The sequence shown here is derived from an EMBL/GenBank/DDBJ whole genome shotgun (WGS) entry which is preliminary data.</text>
</comment>
<dbReference type="InterPro" id="IPR003382">
    <property type="entry name" value="Flavoprotein"/>
</dbReference>
<dbReference type="EMBL" id="FOGK01000009">
    <property type="protein sequence ID" value="SER56337.1"/>
    <property type="molecule type" value="Genomic_DNA"/>
</dbReference>
<dbReference type="InterPro" id="IPR036551">
    <property type="entry name" value="Flavin_trans-like"/>
</dbReference>
<proteinExistence type="predicted"/>